<evidence type="ECO:0000313" key="3">
    <source>
        <dbReference type="Proteomes" id="UP000800035"/>
    </source>
</evidence>
<reference evidence="2" key="1">
    <citation type="journal article" date="2020" name="Stud. Mycol.">
        <title>101 Dothideomycetes genomes: a test case for predicting lifestyles and emergence of pathogens.</title>
        <authorList>
            <person name="Haridas S."/>
            <person name="Albert R."/>
            <person name="Binder M."/>
            <person name="Bloem J."/>
            <person name="Labutti K."/>
            <person name="Salamov A."/>
            <person name="Andreopoulos B."/>
            <person name="Baker S."/>
            <person name="Barry K."/>
            <person name="Bills G."/>
            <person name="Bluhm B."/>
            <person name="Cannon C."/>
            <person name="Castanera R."/>
            <person name="Culley D."/>
            <person name="Daum C."/>
            <person name="Ezra D."/>
            <person name="Gonzalez J."/>
            <person name="Henrissat B."/>
            <person name="Kuo A."/>
            <person name="Liang C."/>
            <person name="Lipzen A."/>
            <person name="Lutzoni F."/>
            <person name="Magnuson J."/>
            <person name="Mondo S."/>
            <person name="Nolan M."/>
            <person name="Ohm R."/>
            <person name="Pangilinan J."/>
            <person name="Park H.-J."/>
            <person name="Ramirez L."/>
            <person name="Alfaro M."/>
            <person name="Sun H."/>
            <person name="Tritt A."/>
            <person name="Yoshinaga Y."/>
            <person name="Zwiers L.-H."/>
            <person name="Turgeon B."/>
            <person name="Goodwin S."/>
            <person name="Spatafora J."/>
            <person name="Crous P."/>
            <person name="Grigoriev I."/>
        </authorList>
    </citation>
    <scope>NUCLEOTIDE SEQUENCE</scope>
    <source>
        <strain evidence="2">CBS 675.92</strain>
    </source>
</reference>
<accession>A0A6A5TXC9</accession>
<feature type="region of interest" description="Disordered" evidence="1">
    <location>
        <begin position="323"/>
        <end position="343"/>
    </location>
</feature>
<keyword evidence="3" id="KW-1185">Reference proteome</keyword>
<sequence length="358" mass="40742">MNHHDMDGMQMTDQPHAASVYPTTPPPMLGIHEFASTTQVTSDEIVGRFCRIVSIINNKIERARMTRTFPIDPAFIIEDHETLRAVGQHMFAHFGGGQIKLSLYKDTPEGLRIVNQWADLAVAPQEYFDIIKPVMEEARRRKPLADLSSLQRALPDVNAGAPHPAANGGNPFALTPQVLSDLKGIQVNFPQAPGDSHDMCSLPRPIRVEAIQHMYAVARFWNLTLQKVYHKAGYSIKMLISFILDHERETATFATRPTSQVPHGTDAGQLLATYRQMIWEALNSLKGCQAKGFEELIEAFITRRARVWEAEYMARNEEEHRKAWMKADEDAKEAQRREKQKRDDKEFAREFRLKVKLG</sequence>
<name>A0A6A5TXC9_9PLEO</name>
<dbReference type="EMBL" id="ML976989">
    <property type="protein sequence ID" value="KAF1957281.1"/>
    <property type="molecule type" value="Genomic_DNA"/>
</dbReference>
<evidence type="ECO:0000256" key="1">
    <source>
        <dbReference type="SAM" id="MobiDB-lite"/>
    </source>
</evidence>
<organism evidence="2 3">
    <name type="scientific">Byssothecium circinans</name>
    <dbReference type="NCBI Taxonomy" id="147558"/>
    <lineage>
        <taxon>Eukaryota</taxon>
        <taxon>Fungi</taxon>
        <taxon>Dikarya</taxon>
        <taxon>Ascomycota</taxon>
        <taxon>Pezizomycotina</taxon>
        <taxon>Dothideomycetes</taxon>
        <taxon>Pleosporomycetidae</taxon>
        <taxon>Pleosporales</taxon>
        <taxon>Massarineae</taxon>
        <taxon>Massarinaceae</taxon>
        <taxon>Byssothecium</taxon>
    </lineage>
</organism>
<dbReference type="AlphaFoldDB" id="A0A6A5TXC9"/>
<dbReference type="Proteomes" id="UP000800035">
    <property type="component" value="Unassembled WGS sequence"/>
</dbReference>
<proteinExistence type="predicted"/>
<evidence type="ECO:0000313" key="2">
    <source>
        <dbReference type="EMBL" id="KAF1957281.1"/>
    </source>
</evidence>
<gene>
    <name evidence="2" type="ORF">CC80DRAFT_592579</name>
</gene>
<protein>
    <submittedName>
        <fullName evidence="2">Uncharacterized protein</fullName>
    </submittedName>
</protein>
<dbReference type="OrthoDB" id="10584211at2759"/>